<feature type="compositionally biased region" description="Low complexity" evidence="1">
    <location>
        <begin position="46"/>
        <end position="57"/>
    </location>
</feature>
<evidence type="ECO:0000313" key="4">
    <source>
        <dbReference type="Proteomes" id="UP000503540"/>
    </source>
</evidence>
<feature type="transmembrane region" description="Helical" evidence="2">
    <location>
        <begin position="175"/>
        <end position="199"/>
    </location>
</feature>
<name>A0A6G9YCR8_9NOCA</name>
<feature type="transmembrane region" description="Helical" evidence="2">
    <location>
        <begin position="321"/>
        <end position="342"/>
    </location>
</feature>
<evidence type="ECO:0000256" key="1">
    <source>
        <dbReference type="SAM" id="MobiDB-lite"/>
    </source>
</evidence>
<evidence type="ECO:0000256" key="2">
    <source>
        <dbReference type="SAM" id="Phobius"/>
    </source>
</evidence>
<keyword evidence="2" id="KW-1133">Transmembrane helix</keyword>
<organism evidence="3 4">
    <name type="scientific">Nocardia arthritidis</name>
    <dbReference type="NCBI Taxonomy" id="228602"/>
    <lineage>
        <taxon>Bacteria</taxon>
        <taxon>Bacillati</taxon>
        <taxon>Actinomycetota</taxon>
        <taxon>Actinomycetes</taxon>
        <taxon>Mycobacteriales</taxon>
        <taxon>Nocardiaceae</taxon>
        <taxon>Nocardia</taxon>
    </lineage>
</organism>
<accession>A0A6G9YCR8</accession>
<sequence>MSETSGSDRSDPPSSTGGDRSAAAEPESLRPTAACNATDRAGQYDSAGSAAARASESSRGRSRWLAGVAPIPVATTQIAAQPPGSRRIRSRWLARAAPIALATTRIVAQPPEPGPVRRRSLAGVAPILLTAAWVAAQIMYPLAHGAARDRITVGVVLLSTATALTHAAGTRGIRYAAGLLTIVSGLGLLAEILGTATGFPFGCYDYADGRIGPALAGVPLLVPLAWTGGLYPVWVVAGLLTRRRAVRVGLTAVGAVGWDLFLDPQMVADGQWTWCASAPGLPGIAQIPYTNYLGWFAVALVMAGLLSLLEQVSPRPAGMPGVPVAVFLWTWLGSVLAHAAFLGLPYSAWYGGVGLGILGIPLLLAGIRRGHGGVVWQSGRPAWHDVSRAAEP</sequence>
<feature type="region of interest" description="Disordered" evidence="1">
    <location>
        <begin position="1"/>
        <end position="61"/>
    </location>
</feature>
<dbReference type="InterPro" id="IPR007354">
    <property type="entry name" value="CruF-like"/>
</dbReference>
<feature type="transmembrane region" description="Helical" evidence="2">
    <location>
        <begin position="151"/>
        <end position="169"/>
    </location>
</feature>
<dbReference type="Proteomes" id="UP000503540">
    <property type="component" value="Chromosome"/>
</dbReference>
<feature type="transmembrane region" description="Helical" evidence="2">
    <location>
        <begin position="292"/>
        <end position="309"/>
    </location>
</feature>
<feature type="transmembrane region" description="Helical" evidence="2">
    <location>
        <begin position="211"/>
        <end position="234"/>
    </location>
</feature>
<feature type="transmembrane region" description="Helical" evidence="2">
    <location>
        <begin position="120"/>
        <end position="139"/>
    </location>
</feature>
<dbReference type="KEGG" id="nah:F5544_15235"/>
<dbReference type="EMBL" id="CP046172">
    <property type="protein sequence ID" value="QIS10930.1"/>
    <property type="molecule type" value="Genomic_DNA"/>
</dbReference>
<dbReference type="Pfam" id="PF04240">
    <property type="entry name" value="Caroten_synth"/>
    <property type="match status" value="1"/>
</dbReference>
<keyword evidence="2" id="KW-0472">Membrane</keyword>
<dbReference type="AlphaFoldDB" id="A0A6G9YCR8"/>
<dbReference type="PANTHER" id="PTHR39419:SF1">
    <property type="entry name" value="SLL0814 PROTEIN"/>
    <property type="match status" value="1"/>
</dbReference>
<gene>
    <name evidence="3" type="ORF">F5544_15235</name>
</gene>
<feature type="compositionally biased region" description="Basic and acidic residues" evidence="1">
    <location>
        <begin position="1"/>
        <end position="11"/>
    </location>
</feature>
<keyword evidence="4" id="KW-1185">Reference proteome</keyword>
<evidence type="ECO:0000313" key="3">
    <source>
        <dbReference type="EMBL" id="QIS10930.1"/>
    </source>
</evidence>
<proteinExistence type="predicted"/>
<feature type="transmembrane region" description="Helical" evidence="2">
    <location>
        <begin position="348"/>
        <end position="367"/>
    </location>
</feature>
<keyword evidence="2" id="KW-0812">Transmembrane</keyword>
<dbReference type="PANTHER" id="PTHR39419">
    <property type="entry name" value="SLL0814 PROTEIN"/>
    <property type="match status" value="1"/>
</dbReference>
<protein>
    <submittedName>
        <fullName evidence="3">Carotenoid biosynthesis protein</fullName>
    </submittedName>
</protein>
<reference evidence="3 4" key="1">
    <citation type="journal article" date="2019" name="ACS Chem. Biol.">
        <title>Identification and Mobilization of a Cryptic Antibiotic Biosynthesis Gene Locus from a Human-Pathogenic Nocardia Isolate.</title>
        <authorList>
            <person name="Herisse M."/>
            <person name="Ishida K."/>
            <person name="Porter J.L."/>
            <person name="Howden B."/>
            <person name="Hertweck C."/>
            <person name="Stinear T.P."/>
            <person name="Pidot S.J."/>
        </authorList>
    </citation>
    <scope>NUCLEOTIDE SEQUENCE [LARGE SCALE GENOMIC DNA]</scope>
    <source>
        <strain evidence="3 4">AUSMDU00012717</strain>
    </source>
</reference>